<organism evidence="1 2">
    <name type="scientific">Rhodotorula taiwanensis</name>
    <dbReference type="NCBI Taxonomy" id="741276"/>
    <lineage>
        <taxon>Eukaryota</taxon>
        <taxon>Fungi</taxon>
        <taxon>Dikarya</taxon>
        <taxon>Basidiomycota</taxon>
        <taxon>Pucciniomycotina</taxon>
        <taxon>Microbotryomycetes</taxon>
        <taxon>Sporidiobolales</taxon>
        <taxon>Sporidiobolaceae</taxon>
        <taxon>Rhodotorula</taxon>
    </lineage>
</organism>
<gene>
    <name evidence="1" type="ORF">BMF94_5907</name>
</gene>
<reference evidence="1 2" key="1">
    <citation type="journal article" date="2018" name="Front. Microbiol.">
        <title>Prospects for Fungal Bioremediation of Acidic Radioactive Waste Sites: Characterization and Genome Sequence of Rhodotorula taiwanensis MD1149.</title>
        <authorList>
            <person name="Tkavc R."/>
            <person name="Matrosova V.Y."/>
            <person name="Grichenko O.E."/>
            <person name="Gostincar C."/>
            <person name="Volpe R.P."/>
            <person name="Klimenkova P."/>
            <person name="Gaidamakova E.K."/>
            <person name="Zhou C.E."/>
            <person name="Stewart B.J."/>
            <person name="Lyman M.G."/>
            <person name="Malfatti S.A."/>
            <person name="Rubinfeld B."/>
            <person name="Courtot M."/>
            <person name="Singh J."/>
            <person name="Dalgard C.L."/>
            <person name="Hamilton T."/>
            <person name="Frey K.G."/>
            <person name="Gunde-Cimerman N."/>
            <person name="Dugan L."/>
            <person name="Daly M.J."/>
        </authorList>
    </citation>
    <scope>NUCLEOTIDE SEQUENCE [LARGE SCALE GENOMIC DNA]</scope>
    <source>
        <strain evidence="1 2">MD1149</strain>
    </source>
</reference>
<evidence type="ECO:0000313" key="2">
    <source>
        <dbReference type="Proteomes" id="UP000237144"/>
    </source>
</evidence>
<evidence type="ECO:0000313" key="1">
    <source>
        <dbReference type="EMBL" id="POY71150.1"/>
    </source>
</evidence>
<proteinExistence type="predicted"/>
<dbReference type="Proteomes" id="UP000237144">
    <property type="component" value="Unassembled WGS sequence"/>
</dbReference>
<sequence>MLTLDELPPPVLFRIVDEFYKNKEEKAPSQAVAWTGHAEERREVYPAKDAIALSGVCRSLRQALRPSLFQHLLVGGPRATKTYTKKLAKLAECSEEMLGIVRVIHIGSLLPDAIRAFNEVLKRMVNLERIEYFACLPFPPLFVETLSKISTFGQLFFGAFGVESLPHILPLAHKLTHLRLETDLEGPDPVESLVLCPITVAVRRRAKKRWGDTNVPTAEEQRQALIKYLPPILRRASNCLVELSLRGEGINGYEEPMPWLQPIFDACVGDNRDYPSFPRLEKLWLASIDAKTLALKHLLKAAAKTLTVLEVTSGEHKELPAPRDPLQALQHFCYLLTDDLSCVDFVNGVTRSSPLRTLYINGLRPRDLDRVFQANEFRCGSTLTQLRLKMGHESGPWGGAVPYKLDQVRKIIAFCPHLVAFDMKGNWAMEATDVLDAIQPLTDLRRFCFDHPWERPRDFPFPSPDGRTIRSERNGDFRIISVMGKSIQEEIHDRIEDAELAVSLLASEEEVLWTWTFERRPDPNGRVKVLCLDEPHIPYKGVTAGEHVPRSGVYMTG</sequence>
<keyword evidence="2" id="KW-1185">Reference proteome</keyword>
<name>A0A2S5B304_9BASI</name>
<dbReference type="AlphaFoldDB" id="A0A2S5B304"/>
<accession>A0A2S5B304</accession>
<protein>
    <submittedName>
        <fullName evidence="1">Uncharacterized protein</fullName>
    </submittedName>
</protein>
<comment type="caution">
    <text evidence="1">The sequence shown here is derived from an EMBL/GenBank/DDBJ whole genome shotgun (WGS) entry which is preliminary data.</text>
</comment>
<dbReference type="EMBL" id="PJQD01000086">
    <property type="protein sequence ID" value="POY71150.1"/>
    <property type="molecule type" value="Genomic_DNA"/>
</dbReference>
<dbReference type="OrthoDB" id="2524658at2759"/>